<accession>A0A1U8BBZ2</accession>
<protein>
    <submittedName>
        <fullName evidence="2">UV-B-induced protein At3g17800, chloroplastic-like</fullName>
    </submittedName>
</protein>
<organism evidence="1 2">
    <name type="scientific">Nelumbo nucifera</name>
    <name type="common">Sacred lotus</name>
    <dbReference type="NCBI Taxonomy" id="4432"/>
    <lineage>
        <taxon>Eukaryota</taxon>
        <taxon>Viridiplantae</taxon>
        <taxon>Streptophyta</taxon>
        <taxon>Embryophyta</taxon>
        <taxon>Tracheophyta</taxon>
        <taxon>Spermatophyta</taxon>
        <taxon>Magnoliopsida</taxon>
        <taxon>Proteales</taxon>
        <taxon>Nelumbonaceae</taxon>
        <taxon>Nelumbo</taxon>
    </lineage>
</organism>
<dbReference type="FunCoup" id="A0A1U8BBZ2">
    <property type="interactions" value="2571"/>
</dbReference>
<dbReference type="eggNOG" id="ENOG502QPS7">
    <property type="taxonomic scope" value="Eukaryota"/>
</dbReference>
<dbReference type="RefSeq" id="XP_010274079.1">
    <property type="nucleotide sequence ID" value="XM_010275777.2"/>
</dbReference>
<keyword evidence="1" id="KW-1185">Reference proteome</keyword>
<dbReference type="OMA" id="IRWEHSI"/>
<reference evidence="2" key="1">
    <citation type="submission" date="2025-08" db="UniProtKB">
        <authorList>
            <consortium name="RefSeq"/>
        </authorList>
    </citation>
    <scope>IDENTIFICATION</scope>
</reference>
<sequence length="414" mass="46115">MDSCVSYNRIPTAEALPAVVKSAGDFKRFSKLGSSFSYNFGFPSQRAAKACGSQHIGRGLRCGKRLIRTVVVAAASAESSHCEFRSLHTPFEPCSSAGKFLSGVLQNQRHLFNVAVAETLDELAAGRDGATARRDLSIGSSESCLHRRIAELKEFECQIAVEDVMYMLVVHKFSEINVPMIPRLSRCVRNGKLEVWPSKDQDLEAIHSLEVVEMVKEHVGTIIGWRGKSRLTDNWSTTQIHKLQLGRVYAASVMYGYFLKSASLKHRLELSLALTHQDLPLGHGIRIPVTELQLHGLENLVVLGRSTETRSTSLCQGTGRRVDGHKKLRSYVMGFDSETLQRCAKLKSQEAANLIEKHSWALFGDGNTSSLENDKVLVVTFSSLKRLVLEAIAFGSFLWDVETYVDRVYRLKEN</sequence>
<dbReference type="PANTHER" id="PTHR31808:SF9">
    <property type="entry name" value="F21O3.2 PROTEIN"/>
    <property type="match status" value="1"/>
</dbReference>
<dbReference type="PANTHER" id="PTHR31808">
    <property type="entry name" value="EXPRESSED PROTEIN"/>
    <property type="match status" value="1"/>
</dbReference>
<dbReference type="InterPro" id="IPR008479">
    <property type="entry name" value="DUF760"/>
</dbReference>
<evidence type="ECO:0000313" key="1">
    <source>
        <dbReference type="Proteomes" id="UP000189703"/>
    </source>
</evidence>
<dbReference type="AlphaFoldDB" id="A0A1U8BBZ2"/>
<dbReference type="KEGG" id="nnu:104609452"/>
<dbReference type="Proteomes" id="UP000189703">
    <property type="component" value="Unplaced"/>
</dbReference>
<dbReference type="InterPro" id="IPR038925">
    <property type="entry name" value="At3g17800-like"/>
</dbReference>
<dbReference type="OrthoDB" id="25131at2759"/>
<evidence type="ECO:0000313" key="2">
    <source>
        <dbReference type="RefSeq" id="XP_010274079.1"/>
    </source>
</evidence>
<dbReference type="InParanoid" id="A0A1U8BBZ2"/>
<gene>
    <name evidence="2" type="primary">LOC104609452</name>
</gene>
<name>A0A1U8BBZ2_NELNU</name>
<dbReference type="Pfam" id="PF05542">
    <property type="entry name" value="DUF760"/>
    <property type="match status" value="1"/>
</dbReference>
<dbReference type="GeneID" id="104609452"/>
<proteinExistence type="predicted"/>